<name>A0A0S1XFH7_THEBA</name>
<organism evidence="3 4">
    <name type="scientific">Thermococcus barophilus</name>
    <dbReference type="NCBI Taxonomy" id="55802"/>
    <lineage>
        <taxon>Archaea</taxon>
        <taxon>Methanobacteriati</taxon>
        <taxon>Methanobacteriota</taxon>
        <taxon>Thermococci</taxon>
        <taxon>Thermococcales</taxon>
        <taxon>Thermococcaceae</taxon>
        <taxon>Thermococcus</taxon>
    </lineage>
</organism>
<feature type="region of interest" description="Disordered" evidence="1">
    <location>
        <begin position="93"/>
        <end position="122"/>
    </location>
</feature>
<keyword evidence="2" id="KW-1133">Transmembrane helix</keyword>
<feature type="transmembrane region" description="Helical" evidence="2">
    <location>
        <begin position="141"/>
        <end position="159"/>
    </location>
</feature>
<reference evidence="3 4" key="1">
    <citation type="journal article" date="2016" name="Genome Announc.">
        <title>Complete genome sequence of the hyperthermophilic and piezophilic archaeon Thermococcus barophilus Ch5, capable of growth at the expense of hydrogenogenesis from carbon monoxide and formate.</title>
        <authorList>
            <person name="Oger P."/>
            <person name="Sokolova T.G."/>
            <person name="Kozhevnikova D.A."/>
            <person name="Taranov E.A."/>
            <person name="Vannier P."/>
            <person name="Lee H.S."/>
            <person name="Kwon K.K."/>
            <person name="Kang S.G."/>
            <person name="Lee J.H."/>
            <person name="Bonch-Osmolovskaya E.A."/>
            <person name="Lebedinsky A.V."/>
        </authorList>
    </citation>
    <scope>NUCLEOTIDE SEQUENCE [LARGE SCALE GENOMIC DNA]</scope>
    <source>
        <strain evidence="4">Ch5</strain>
    </source>
</reference>
<dbReference type="AlphaFoldDB" id="A0A0S1XFH7"/>
<gene>
    <name evidence="3" type="ORF">TBCH5v1_2589</name>
</gene>
<accession>A0A0S1XFH7</accession>
<protein>
    <submittedName>
        <fullName evidence="3">Uncharacterized protein</fullName>
    </submittedName>
</protein>
<evidence type="ECO:0000256" key="1">
    <source>
        <dbReference type="SAM" id="MobiDB-lite"/>
    </source>
</evidence>
<feature type="compositionally biased region" description="Basic and acidic residues" evidence="1">
    <location>
        <begin position="100"/>
        <end position="122"/>
    </location>
</feature>
<evidence type="ECO:0000313" key="3">
    <source>
        <dbReference type="EMBL" id="ALM76478.1"/>
    </source>
</evidence>
<dbReference type="STRING" id="55802.TBCH5v1_2589"/>
<dbReference type="Proteomes" id="UP000066042">
    <property type="component" value="Chromosome"/>
</dbReference>
<evidence type="ECO:0000256" key="2">
    <source>
        <dbReference type="SAM" id="Phobius"/>
    </source>
</evidence>
<proteinExistence type="predicted"/>
<evidence type="ECO:0000313" key="4">
    <source>
        <dbReference type="Proteomes" id="UP000066042"/>
    </source>
</evidence>
<keyword evidence="2" id="KW-0812">Transmembrane</keyword>
<dbReference type="PATRIC" id="fig|55802.8.peg.2576"/>
<sequence>MVEDARGRKLYVCLRCGNQYWSRAKKPQCTVCKSKKAMPYEDFLKLPEEEREKILGKKNEAKESAMKVNLKVPKVEVEEKKVETESEVKEILSEEEPKEVEEKRGEKPKVEKKSESPKVKKVEEPKVEKVKRGIPIPKPKFGLGVKALMVAVGLAYILYKLGFFESLINHLKTLGVFAKSEPKEEVEVERNPLLERVKKNLSG</sequence>
<keyword evidence="2" id="KW-0472">Membrane</keyword>
<dbReference type="EMBL" id="CP013050">
    <property type="protein sequence ID" value="ALM76478.1"/>
    <property type="molecule type" value="Genomic_DNA"/>
</dbReference>